<dbReference type="InterPro" id="IPR018544">
    <property type="entry name" value="KICS_2"/>
</dbReference>
<dbReference type="PANTHER" id="PTHR31581:SF1">
    <property type="entry name" value="KICSTOR SUBUNIT 2"/>
    <property type="match status" value="1"/>
</dbReference>
<reference evidence="1" key="1">
    <citation type="submission" date="2019-12" db="EMBL/GenBank/DDBJ databases">
        <title>An insight into the sialome of adult female Ixodes ricinus ticks feeding for 6 days.</title>
        <authorList>
            <person name="Perner J."/>
            <person name="Ribeiro J.M.C."/>
        </authorList>
    </citation>
    <scope>NUCLEOTIDE SEQUENCE</scope>
    <source>
        <strain evidence="1">Semi-engorged</strain>
        <tissue evidence="1">Salivary glands</tissue>
    </source>
</reference>
<organism evidence="1">
    <name type="scientific">Ixodes ricinus</name>
    <name type="common">Common tick</name>
    <name type="synonym">Acarus ricinus</name>
    <dbReference type="NCBI Taxonomy" id="34613"/>
    <lineage>
        <taxon>Eukaryota</taxon>
        <taxon>Metazoa</taxon>
        <taxon>Ecdysozoa</taxon>
        <taxon>Arthropoda</taxon>
        <taxon>Chelicerata</taxon>
        <taxon>Arachnida</taxon>
        <taxon>Acari</taxon>
        <taxon>Parasitiformes</taxon>
        <taxon>Ixodida</taxon>
        <taxon>Ixodoidea</taxon>
        <taxon>Ixodidae</taxon>
        <taxon>Ixodinae</taxon>
        <taxon>Ixodes</taxon>
    </lineage>
</organism>
<dbReference type="Pfam" id="PF09404">
    <property type="entry name" value="C12orf66_like"/>
    <property type="match status" value="2"/>
</dbReference>
<dbReference type="SUPFAM" id="SSF158548">
    <property type="entry name" value="FLJ32549 domain-like"/>
    <property type="match status" value="1"/>
</dbReference>
<sequence>MESEEFLAKEQRVLEAYFMSLGHFYYDKAKEIAEKERDGLVKAGINTSLFSSALTALSQLAVAEKLYMSLQYLVPKSFLRKDSSLKSVYEALRLEFRRLKDQAPGCTPLSSSPSPSTYSPLLTPSPSLASLTSMSPSIVIGSYQSSSSTVSLSPPMGVVDSFLSHLCEQLYTFVSARLKAMDFYDKLFSLSSGKMMKFEELSGTLADIILHNQKLFHHPLLTPLKSSFSLELETLHHLLEAQVILSKWQFLQSLLHLQEVQVKLGEWNASLMPPGTRRLGTSLLRPERLPHLYTWINRLNAVMVGKFTLYFNKVLSKQTTHQEMKHFGQQMTVDYCHKIATFYKKSDAVCVELLFDAFGDESYYEHGYRHPDRSVEVPKGIDSYPAIYFYPSRVERTYFLTKLDPRVTMVIVYCSRKSEKDTFIVGFMQDFALQVRGNKVFSMLKPGNK</sequence>
<dbReference type="AlphaFoldDB" id="A0A6B0VB31"/>
<dbReference type="Gene3D" id="3.30.450.240">
    <property type="match status" value="1"/>
</dbReference>
<dbReference type="InterPro" id="IPR038060">
    <property type="entry name" value="C12orf66-like_central_sf"/>
</dbReference>
<name>A0A6B0VB31_IXORI</name>
<dbReference type="GO" id="GO:0034198">
    <property type="term" value="P:cellular response to amino acid starvation"/>
    <property type="evidence" value="ECO:0007669"/>
    <property type="project" value="TreeGrafter"/>
</dbReference>
<dbReference type="EMBL" id="GIFC01017410">
    <property type="protein sequence ID" value="MXU99493.1"/>
    <property type="molecule type" value="Transcribed_RNA"/>
</dbReference>
<dbReference type="Gene3D" id="1.10.3450.30">
    <property type="match status" value="1"/>
</dbReference>
<evidence type="ECO:0000313" key="1">
    <source>
        <dbReference type="EMBL" id="MXU99493.1"/>
    </source>
</evidence>
<dbReference type="GO" id="GO:1904262">
    <property type="term" value="P:negative regulation of TORC1 signaling"/>
    <property type="evidence" value="ECO:0007669"/>
    <property type="project" value="TreeGrafter"/>
</dbReference>
<dbReference type="GO" id="GO:0042149">
    <property type="term" value="P:cellular response to glucose starvation"/>
    <property type="evidence" value="ECO:0007669"/>
    <property type="project" value="TreeGrafter"/>
</dbReference>
<dbReference type="PANTHER" id="PTHR31581">
    <property type="entry name" value="KICSTOR COMPLEX PROTEIN C12ORF66"/>
    <property type="match status" value="1"/>
</dbReference>
<dbReference type="GO" id="GO:0061462">
    <property type="term" value="P:protein localization to lysosome"/>
    <property type="evidence" value="ECO:0007669"/>
    <property type="project" value="TreeGrafter"/>
</dbReference>
<protein>
    <submittedName>
        <fullName evidence="1">Uncharacterized protein</fullName>
    </submittedName>
</protein>
<accession>A0A6B0VB31</accession>
<proteinExistence type="predicted"/>
<dbReference type="SUPFAM" id="SSF160651">
    <property type="entry name" value="FLJ32549 C-terminal domain-like"/>
    <property type="match status" value="1"/>
</dbReference>